<dbReference type="OrthoDB" id="9814202at2"/>
<dbReference type="GO" id="GO:0008519">
    <property type="term" value="F:ammonium channel activity"/>
    <property type="evidence" value="ECO:0007669"/>
    <property type="project" value="InterPro"/>
</dbReference>
<evidence type="ECO:0000256" key="1">
    <source>
        <dbReference type="ARBA" id="ARBA00004141"/>
    </source>
</evidence>
<keyword evidence="3 5" id="KW-1133">Transmembrane helix</keyword>
<dbReference type="GO" id="GO:0005886">
    <property type="term" value="C:plasma membrane"/>
    <property type="evidence" value="ECO:0007669"/>
    <property type="project" value="InterPro"/>
</dbReference>
<dbReference type="PANTHER" id="PTHR11730">
    <property type="entry name" value="AMMONIUM TRANSPORTER"/>
    <property type="match status" value="1"/>
</dbReference>
<dbReference type="AlphaFoldDB" id="A0A0L6JUI7"/>
<sequence length="388" mass="41021" precursor="true">MKKKFWLYVLSCCAAVLMPLQAFASENGSVVNDGLRQVEQYNFSINILAMLLIGFGFLMVFVKKYGYSATTGTFLVVGAGLPLYLLLRSTGVISKEPISADSINALLLAEFACAAALIAMGAVLGRLRVYQYAILAIIIVPVYMINEWLVLDGGLDITKGFFDSAGSIIIHAFGAYFGLGLTIALTAANDRDKAIESDETSDRFSMLGSMVLWVFWPSFCSAIVPHEDMPKTVINTILSLCGATLITYIASTIFRKGKTSIADIANAALAGGVAIGATCNVVSAPGAFGIGVLAGTLCVVGYVFIQPKLQAILKGVDTCGVHNLHGMPGLLGGTLAIFIKPGIITAQVAGILITVVLAFVSGSIAGFIIKATGKKQLVYEDKDEFIVE</sequence>
<dbReference type="PRINTS" id="PR00342">
    <property type="entry name" value="RHESUSRHD"/>
</dbReference>
<evidence type="ECO:0000256" key="5">
    <source>
        <dbReference type="SAM" id="Phobius"/>
    </source>
</evidence>
<name>A0A0L6JUI7_9FIRM</name>
<reference evidence="9" key="1">
    <citation type="submission" date="2015-07" db="EMBL/GenBank/DDBJ databases">
        <title>Near-Complete Genome Sequence of the Cellulolytic Bacterium Bacteroides (Pseudobacteroides) cellulosolvens ATCC 35603.</title>
        <authorList>
            <person name="Dassa B."/>
            <person name="Utturkar S.M."/>
            <person name="Klingeman D.M."/>
            <person name="Hurt R.A."/>
            <person name="Keller M."/>
            <person name="Xu J."/>
            <person name="Reddy Y.H.K."/>
            <person name="Borovok I."/>
            <person name="Grinberg I.R."/>
            <person name="Lamed R."/>
            <person name="Zhivin O."/>
            <person name="Bayer E.A."/>
            <person name="Brown S.D."/>
        </authorList>
    </citation>
    <scope>NUCLEOTIDE SEQUENCE [LARGE SCALE GENOMIC DNA]</scope>
    <source>
        <strain evidence="9">DSM 2933</strain>
    </source>
</reference>
<feature type="transmembrane region" description="Helical" evidence="5">
    <location>
        <begin position="349"/>
        <end position="369"/>
    </location>
</feature>
<dbReference type="GO" id="GO:0097272">
    <property type="term" value="P:ammonium homeostasis"/>
    <property type="evidence" value="ECO:0007669"/>
    <property type="project" value="TreeGrafter"/>
</dbReference>
<feature type="transmembrane region" description="Helical" evidence="5">
    <location>
        <begin position="129"/>
        <end position="145"/>
    </location>
</feature>
<feature type="signal peptide" evidence="6">
    <location>
        <begin position="1"/>
        <end position="24"/>
    </location>
</feature>
<dbReference type="eggNOG" id="COG0004">
    <property type="taxonomic scope" value="Bacteria"/>
</dbReference>
<organism evidence="8 9">
    <name type="scientific">Pseudobacteroides cellulosolvens ATCC 35603 = DSM 2933</name>
    <dbReference type="NCBI Taxonomy" id="398512"/>
    <lineage>
        <taxon>Bacteria</taxon>
        <taxon>Bacillati</taxon>
        <taxon>Bacillota</taxon>
        <taxon>Clostridia</taxon>
        <taxon>Eubacteriales</taxon>
        <taxon>Oscillospiraceae</taxon>
        <taxon>Pseudobacteroides</taxon>
    </lineage>
</organism>
<evidence type="ECO:0000256" key="3">
    <source>
        <dbReference type="ARBA" id="ARBA00022989"/>
    </source>
</evidence>
<keyword evidence="6" id="KW-0732">Signal</keyword>
<feature type="chain" id="PRO_5005566162" evidence="6">
    <location>
        <begin position="25"/>
        <end position="388"/>
    </location>
</feature>
<dbReference type="EMBL" id="LGTC01000001">
    <property type="protein sequence ID" value="KNY29384.1"/>
    <property type="molecule type" value="Genomic_DNA"/>
</dbReference>
<evidence type="ECO:0000313" key="8">
    <source>
        <dbReference type="EMBL" id="KNY29384.1"/>
    </source>
</evidence>
<dbReference type="STRING" id="398512.Bccel_4658"/>
<feature type="transmembrane region" description="Helical" evidence="5">
    <location>
        <begin position="40"/>
        <end position="62"/>
    </location>
</feature>
<evidence type="ECO:0000256" key="4">
    <source>
        <dbReference type="ARBA" id="ARBA00023136"/>
    </source>
</evidence>
<feature type="transmembrane region" description="Helical" evidence="5">
    <location>
        <begin position="284"/>
        <end position="305"/>
    </location>
</feature>
<dbReference type="PANTHER" id="PTHR11730:SF60">
    <property type="entry name" value="RH50, ISOFORM D"/>
    <property type="match status" value="1"/>
</dbReference>
<comment type="subcellular location">
    <subcellularLocation>
        <location evidence="1">Membrane</location>
        <topology evidence="1">Multi-pass membrane protein</topology>
    </subcellularLocation>
</comment>
<feature type="transmembrane region" description="Helical" evidence="5">
    <location>
        <begin position="74"/>
        <end position="93"/>
    </location>
</feature>
<keyword evidence="2 5" id="KW-0812">Transmembrane</keyword>
<feature type="transmembrane region" description="Helical" evidence="5">
    <location>
        <begin position="105"/>
        <end position="124"/>
    </location>
</feature>
<dbReference type="PATRIC" id="fig|398512.5.peg.4881"/>
<evidence type="ECO:0000313" key="9">
    <source>
        <dbReference type="Proteomes" id="UP000036923"/>
    </source>
</evidence>
<keyword evidence="9" id="KW-1185">Reference proteome</keyword>
<evidence type="ECO:0000259" key="7">
    <source>
        <dbReference type="Pfam" id="PF00909"/>
    </source>
</evidence>
<protein>
    <submittedName>
        <fullName evidence="8">Ammonium transporter AmtB-like protein</fullName>
    </submittedName>
</protein>
<dbReference type="Proteomes" id="UP000036923">
    <property type="component" value="Unassembled WGS sequence"/>
</dbReference>
<keyword evidence="4 5" id="KW-0472">Membrane</keyword>
<comment type="caution">
    <text evidence="8">The sequence shown here is derived from an EMBL/GenBank/DDBJ whole genome shotgun (WGS) entry which is preliminary data.</text>
</comment>
<dbReference type="Gene3D" id="1.10.3430.10">
    <property type="entry name" value="Ammonium transporter AmtB like domains"/>
    <property type="match status" value="1"/>
</dbReference>
<proteinExistence type="predicted"/>
<accession>A0A0L6JUI7</accession>
<dbReference type="InterPro" id="IPR002229">
    <property type="entry name" value="RhesusRHD"/>
</dbReference>
<evidence type="ECO:0000256" key="6">
    <source>
        <dbReference type="SAM" id="SignalP"/>
    </source>
</evidence>
<gene>
    <name evidence="8" type="ORF">Bccel_4658</name>
</gene>
<dbReference type="SUPFAM" id="SSF111352">
    <property type="entry name" value="Ammonium transporter"/>
    <property type="match status" value="1"/>
</dbReference>
<feature type="transmembrane region" description="Helical" evidence="5">
    <location>
        <begin position="232"/>
        <end position="254"/>
    </location>
</feature>
<evidence type="ECO:0000256" key="2">
    <source>
        <dbReference type="ARBA" id="ARBA00022692"/>
    </source>
</evidence>
<dbReference type="InterPro" id="IPR024041">
    <property type="entry name" value="NH4_transpt_AmtB-like_dom"/>
</dbReference>
<dbReference type="Pfam" id="PF00909">
    <property type="entry name" value="Ammonium_transp"/>
    <property type="match status" value="1"/>
</dbReference>
<dbReference type="RefSeq" id="WP_036935653.1">
    <property type="nucleotide sequence ID" value="NZ_JQKC01000001.1"/>
</dbReference>
<dbReference type="InterPro" id="IPR029020">
    <property type="entry name" value="Ammonium/urea_transptr"/>
</dbReference>
<feature type="transmembrane region" description="Helical" evidence="5">
    <location>
        <begin position="165"/>
        <end position="185"/>
    </location>
</feature>
<feature type="transmembrane region" description="Helical" evidence="5">
    <location>
        <begin position="206"/>
        <end position="226"/>
    </location>
</feature>
<feature type="domain" description="Ammonium transporter AmtB-like" evidence="7">
    <location>
        <begin position="15"/>
        <end position="378"/>
    </location>
</feature>